<dbReference type="SMART" id="SM00418">
    <property type="entry name" value="HTH_ARSR"/>
    <property type="match status" value="1"/>
</dbReference>
<accession>A0A7W0DJA2</accession>
<dbReference type="EMBL" id="JACEHE010000004">
    <property type="protein sequence ID" value="MBA2946000.1"/>
    <property type="molecule type" value="Genomic_DNA"/>
</dbReference>
<feature type="region of interest" description="Disordered" evidence="1">
    <location>
        <begin position="180"/>
        <end position="210"/>
    </location>
</feature>
<dbReference type="InterPro" id="IPR011991">
    <property type="entry name" value="ArsR-like_HTH"/>
</dbReference>
<dbReference type="AlphaFoldDB" id="A0A7W0DJA2"/>
<dbReference type="InterPro" id="IPR001845">
    <property type="entry name" value="HTH_ArsR_DNA-bd_dom"/>
</dbReference>
<name>A0A7W0DJA2_9ACTN</name>
<feature type="domain" description="HTH arsR-type" evidence="2">
    <location>
        <begin position="13"/>
        <end position="95"/>
    </location>
</feature>
<proteinExistence type="predicted"/>
<dbReference type="GO" id="GO:0003700">
    <property type="term" value="F:DNA-binding transcription factor activity"/>
    <property type="evidence" value="ECO:0007669"/>
    <property type="project" value="InterPro"/>
</dbReference>
<reference evidence="3 4" key="1">
    <citation type="submission" date="2020-07" db="EMBL/GenBank/DDBJ databases">
        <title>Streptomyces isolated from Indian soil.</title>
        <authorList>
            <person name="Mandal S."/>
            <person name="Maiti P.K."/>
        </authorList>
    </citation>
    <scope>NUCLEOTIDE SEQUENCE [LARGE SCALE GENOMIC DNA]</scope>
    <source>
        <strain evidence="3 4">PSKA28</strain>
    </source>
</reference>
<protein>
    <submittedName>
        <fullName evidence="3">Winged helix-turn-helix transcriptional regulator</fullName>
    </submittedName>
</protein>
<dbReference type="SUPFAM" id="SSF46785">
    <property type="entry name" value="Winged helix' DNA-binding domain"/>
    <property type="match status" value="1"/>
</dbReference>
<sequence>MHETQRREVSDAKALKGLAHPLRQQMLARLQRNGPATSADLAAEFGADRGATSYHLRQLARFGFIQEDTARSTGRRKYWRAAPEDVRLPHHAANAEAEATAQEIGHQCWERAEHDLTAFLTTPGAFGEFGAAALHSLGGTTLTAEELARFTDEYIAFLTRWHREPDQGSPGSRHITVLFNAFPTPDDSDRQRLSPHGPASDADARQSQSP</sequence>
<dbReference type="InterPro" id="IPR036388">
    <property type="entry name" value="WH-like_DNA-bd_sf"/>
</dbReference>
<organism evidence="3 4">
    <name type="scientific">Streptomyces himalayensis subsp. himalayensis</name>
    <dbReference type="NCBI Taxonomy" id="2756131"/>
    <lineage>
        <taxon>Bacteria</taxon>
        <taxon>Bacillati</taxon>
        <taxon>Actinomycetota</taxon>
        <taxon>Actinomycetes</taxon>
        <taxon>Kitasatosporales</taxon>
        <taxon>Streptomycetaceae</taxon>
        <taxon>Streptomyces</taxon>
        <taxon>Streptomyces himalayensis</taxon>
    </lineage>
</organism>
<dbReference type="InterPro" id="IPR036390">
    <property type="entry name" value="WH_DNA-bd_sf"/>
</dbReference>
<evidence type="ECO:0000259" key="2">
    <source>
        <dbReference type="SMART" id="SM00418"/>
    </source>
</evidence>
<evidence type="ECO:0000313" key="3">
    <source>
        <dbReference type="EMBL" id="MBA2946000.1"/>
    </source>
</evidence>
<dbReference type="CDD" id="cd00090">
    <property type="entry name" value="HTH_ARSR"/>
    <property type="match status" value="1"/>
</dbReference>
<comment type="caution">
    <text evidence="3">The sequence shown here is derived from an EMBL/GenBank/DDBJ whole genome shotgun (WGS) entry which is preliminary data.</text>
</comment>
<gene>
    <name evidence="3" type="ORF">H1D24_09300</name>
</gene>
<dbReference type="Gene3D" id="1.10.10.10">
    <property type="entry name" value="Winged helix-like DNA-binding domain superfamily/Winged helix DNA-binding domain"/>
    <property type="match status" value="1"/>
</dbReference>
<dbReference type="Proteomes" id="UP000545761">
    <property type="component" value="Unassembled WGS sequence"/>
</dbReference>
<evidence type="ECO:0000313" key="4">
    <source>
        <dbReference type="Proteomes" id="UP000545761"/>
    </source>
</evidence>
<dbReference type="RefSeq" id="WP_181656934.1">
    <property type="nucleotide sequence ID" value="NZ_JACEHE010000004.1"/>
</dbReference>
<dbReference type="Pfam" id="PF12840">
    <property type="entry name" value="HTH_20"/>
    <property type="match status" value="1"/>
</dbReference>
<evidence type="ECO:0000256" key="1">
    <source>
        <dbReference type="SAM" id="MobiDB-lite"/>
    </source>
</evidence>